<feature type="domain" description="HTH tetR-type" evidence="3">
    <location>
        <begin position="1"/>
        <end position="61"/>
    </location>
</feature>
<dbReference type="InterPro" id="IPR009057">
    <property type="entry name" value="Homeodomain-like_sf"/>
</dbReference>
<dbReference type="InterPro" id="IPR001647">
    <property type="entry name" value="HTH_TetR"/>
</dbReference>
<sequence>MSKREILIAAALTLLEREGSAQFSTRAVCAIADVTAPTLYHHFGSADGLLSAAVEEAFRQFLDAKVAAAGATADPETALREGWDDYVRFAADRPLIYAAMMARLFQGVEIPAARQAFAIVAEQISALEAAGRLRLPAGEAAQLAWASVNSAAMLYVTAALHVSDYLGAPEPSVIEFLRERALEDLCGPTGDVR</sequence>
<dbReference type="PRINTS" id="PR00455">
    <property type="entry name" value="HTHTETR"/>
</dbReference>
<protein>
    <submittedName>
        <fullName evidence="4">AcrR family transcriptional regulator</fullName>
    </submittedName>
</protein>
<keyword evidence="1 2" id="KW-0238">DNA-binding</keyword>
<dbReference type="PANTHER" id="PTHR30055">
    <property type="entry name" value="HTH-TYPE TRANSCRIPTIONAL REGULATOR RUTR"/>
    <property type="match status" value="1"/>
</dbReference>
<dbReference type="Proteomes" id="UP001549257">
    <property type="component" value="Unassembled WGS sequence"/>
</dbReference>
<accession>A0ABV2QMD6</accession>
<proteinExistence type="predicted"/>
<evidence type="ECO:0000259" key="3">
    <source>
        <dbReference type="PROSITE" id="PS50977"/>
    </source>
</evidence>
<gene>
    <name evidence="4" type="ORF">ABIE21_001702</name>
</gene>
<dbReference type="EMBL" id="JBEPSJ010000001">
    <property type="protein sequence ID" value="MET4582212.1"/>
    <property type="molecule type" value="Genomic_DNA"/>
</dbReference>
<dbReference type="InterPro" id="IPR036271">
    <property type="entry name" value="Tet_transcr_reg_TetR-rel_C_sf"/>
</dbReference>
<dbReference type="Gene3D" id="1.10.357.10">
    <property type="entry name" value="Tetracycline Repressor, domain 2"/>
    <property type="match status" value="1"/>
</dbReference>
<name>A0ABV2QMD6_9MICO</name>
<keyword evidence="5" id="KW-1185">Reference proteome</keyword>
<dbReference type="PANTHER" id="PTHR30055:SF220">
    <property type="entry name" value="TETR-FAMILY REGULATORY PROTEIN"/>
    <property type="match status" value="1"/>
</dbReference>
<dbReference type="InterPro" id="IPR050109">
    <property type="entry name" value="HTH-type_TetR-like_transc_reg"/>
</dbReference>
<organism evidence="4 5">
    <name type="scientific">Conyzicola nivalis</name>
    <dbReference type="NCBI Taxonomy" id="1477021"/>
    <lineage>
        <taxon>Bacteria</taxon>
        <taxon>Bacillati</taxon>
        <taxon>Actinomycetota</taxon>
        <taxon>Actinomycetes</taxon>
        <taxon>Micrococcales</taxon>
        <taxon>Microbacteriaceae</taxon>
        <taxon>Conyzicola</taxon>
    </lineage>
</organism>
<reference evidence="4 5" key="1">
    <citation type="submission" date="2024-06" db="EMBL/GenBank/DDBJ databases">
        <title>Sorghum-associated microbial communities from plants grown in Nebraska, USA.</title>
        <authorList>
            <person name="Schachtman D."/>
        </authorList>
    </citation>
    <scope>NUCLEOTIDE SEQUENCE [LARGE SCALE GENOMIC DNA]</scope>
    <source>
        <strain evidence="4 5">2857</strain>
    </source>
</reference>
<feature type="DNA-binding region" description="H-T-H motif" evidence="2">
    <location>
        <begin position="24"/>
        <end position="43"/>
    </location>
</feature>
<evidence type="ECO:0000256" key="1">
    <source>
        <dbReference type="ARBA" id="ARBA00023125"/>
    </source>
</evidence>
<evidence type="ECO:0000313" key="4">
    <source>
        <dbReference type="EMBL" id="MET4582212.1"/>
    </source>
</evidence>
<dbReference type="SUPFAM" id="SSF46689">
    <property type="entry name" value="Homeodomain-like"/>
    <property type="match status" value="1"/>
</dbReference>
<comment type="caution">
    <text evidence="4">The sequence shown here is derived from an EMBL/GenBank/DDBJ whole genome shotgun (WGS) entry which is preliminary data.</text>
</comment>
<dbReference type="SUPFAM" id="SSF48498">
    <property type="entry name" value="Tetracyclin repressor-like, C-terminal domain"/>
    <property type="match status" value="1"/>
</dbReference>
<dbReference type="RefSeq" id="WP_354024359.1">
    <property type="nucleotide sequence ID" value="NZ_JBEPSJ010000001.1"/>
</dbReference>
<evidence type="ECO:0000313" key="5">
    <source>
        <dbReference type="Proteomes" id="UP001549257"/>
    </source>
</evidence>
<dbReference type="PROSITE" id="PS50977">
    <property type="entry name" value="HTH_TETR_2"/>
    <property type="match status" value="1"/>
</dbReference>
<dbReference type="Pfam" id="PF00440">
    <property type="entry name" value="TetR_N"/>
    <property type="match status" value="1"/>
</dbReference>
<evidence type="ECO:0000256" key="2">
    <source>
        <dbReference type="PROSITE-ProRule" id="PRU00335"/>
    </source>
</evidence>